<dbReference type="InterPro" id="IPR022193">
    <property type="entry name" value="DUF3718"/>
</dbReference>
<accession>A0ABM7D060</accession>
<dbReference type="PROSITE" id="PS51257">
    <property type="entry name" value="PROKAR_LIPOPROTEIN"/>
    <property type="match status" value="1"/>
</dbReference>
<feature type="chain" id="PRO_5045587241" description="DUF3718 domain-containing protein" evidence="1">
    <location>
        <begin position="22"/>
        <end position="115"/>
    </location>
</feature>
<evidence type="ECO:0000313" key="3">
    <source>
        <dbReference type="Proteomes" id="UP000278437"/>
    </source>
</evidence>
<dbReference type="Pfam" id="PF12514">
    <property type="entry name" value="DUF3718"/>
    <property type="match status" value="1"/>
</dbReference>
<keyword evidence="3" id="KW-1185">Reference proteome</keyword>
<feature type="signal peptide" evidence="1">
    <location>
        <begin position="1"/>
        <end position="21"/>
    </location>
</feature>
<organism evidence="2 3">
    <name type="scientific">Shewanella khirikhana</name>
    <dbReference type="NCBI Taxonomy" id="1965282"/>
    <lineage>
        <taxon>Bacteria</taxon>
        <taxon>Pseudomonadati</taxon>
        <taxon>Pseudomonadota</taxon>
        <taxon>Gammaproteobacteria</taxon>
        <taxon>Alteromonadales</taxon>
        <taxon>Shewanellaceae</taxon>
        <taxon>Shewanella</taxon>
    </lineage>
</organism>
<reference evidence="3" key="1">
    <citation type="submission" date="2017-03" db="EMBL/GenBank/DDBJ databases">
        <title>Full genome sequence of a non-lethal Shewanella isolate that potentiates virulence of Vibio parahaemolyticus causing acute hepatopancreatic necrosis disease (AHPND) in shrimp.</title>
        <authorList>
            <person name="Prachumwat A."/>
            <person name="Sritunyalucksana K."/>
        </authorList>
    </citation>
    <scope>NUCLEOTIDE SEQUENCE [LARGE SCALE GENOMIC DNA]</scope>
    <source>
        <strain evidence="3">TH2012</strain>
    </source>
</reference>
<dbReference type="RefSeq" id="WP_126166263.1">
    <property type="nucleotide sequence ID" value="NZ_CP020373.1"/>
</dbReference>
<dbReference type="EMBL" id="CP020373">
    <property type="protein sequence ID" value="AZQ09829.1"/>
    <property type="molecule type" value="Genomic_DNA"/>
</dbReference>
<evidence type="ECO:0000256" key="1">
    <source>
        <dbReference type="SAM" id="SignalP"/>
    </source>
</evidence>
<name>A0ABM7D060_9GAMM</name>
<gene>
    <name evidence="2" type="ORF">STH12_00690</name>
</gene>
<sequence length="115" mass="12692">MKTQHVLTALALATACFGASAAMSPSVENALIAVCKAGMSNNMVRFYDTMKDYRINEQRVFPRLVCNGESFHEFALSHGADRTAKRIAHYLPGQVTIKDLAMTGADERIYVSFTE</sequence>
<evidence type="ECO:0000313" key="2">
    <source>
        <dbReference type="EMBL" id="AZQ09829.1"/>
    </source>
</evidence>
<protein>
    <recommendedName>
        <fullName evidence="4">DUF3718 domain-containing protein</fullName>
    </recommendedName>
</protein>
<keyword evidence="1" id="KW-0732">Signal</keyword>
<dbReference type="Proteomes" id="UP000278437">
    <property type="component" value="Chromosome"/>
</dbReference>
<evidence type="ECO:0008006" key="4">
    <source>
        <dbReference type="Google" id="ProtNLM"/>
    </source>
</evidence>
<proteinExistence type="predicted"/>